<dbReference type="PROSITE" id="PS50005">
    <property type="entry name" value="TPR"/>
    <property type="match status" value="4"/>
</dbReference>
<dbReference type="Gene3D" id="1.25.40.10">
    <property type="entry name" value="Tetratricopeptide repeat domain"/>
    <property type="match status" value="2"/>
</dbReference>
<dbReference type="InterPro" id="IPR011990">
    <property type="entry name" value="TPR-like_helical_dom_sf"/>
</dbReference>
<comment type="caution">
    <text evidence="4">The sequence shown here is derived from an EMBL/GenBank/DDBJ whole genome shotgun (WGS) entry which is preliminary data.</text>
</comment>
<evidence type="ECO:0000256" key="2">
    <source>
        <dbReference type="ARBA" id="ARBA00022803"/>
    </source>
</evidence>
<dbReference type="SUPFAM" id="SSF81901">
    <property type="entry name" value="HCP-like"/>
    <property type="match status" value="1"/>
</dbReference>
<keyword evidence="2 3" id="KW-0802">TPR repeat</keyword>
<organism evidence="4">
    <name type="scientific">Ignavibacterium album</name>
    <dbReference type="NCBI Taxonomy" id="591197"/>
    <lineage>
        <taxon>Bacteria</taxon>
        <taxon>Pseudomonadati</taxon>
        <taxon>Ignavibacteriota</taxon>
        <taxon>Ignavibacteria</taxon>
        <taxon>Ignavibacteriales</taxon>
        <taxon>Ignavibacteriaceae</taxon>
        <taxon>Ignavibacterium</taxon>
    </lineage>
</organism>
<dbReference type="PANTHER" id="PTHR44858:SF1">
    <property type="entry name" value="UDP-N-ACETYLGLUCOSAMINE--PEPTIDE N-ACETYLGLUCOSAMINYLTRANSFERASE SPINDLY-RELATED"/>
    <property type="match status" value="1"/>
</dbReference>
<dbReference type="InterPro" id="IPR013105">
    <property type="entry name" value="TPR_2"/>
</dbReference>
<evidence type="ECO:0000256" key="3">
    <source>
        <dbReference type="PROSITE-ProRule" id="PRU00339"/>
    </source>
</evidence>
<evidence type="ECO:0000256" key="1">
    <source>
        <dbReference type="ARBA" id="ARBA00022737"/>
    </source>
</evidence>
<sequence>MSFIVKYSIAILLIFSLLNCSSSREVKSSEVVTKSEILLPSEQKKKIALDNFIDGNISFQQGNYALAVKRFETALQYDTSAGLFYAYAKAALYNNKLNIALDAARKAIELDSSQADYYDLLSDIYNLGKQKDSAIAVLEKTVNRFPTNQNFYYKLARLYQDDRPIKAIEMYEKIIDLIGPEWNVLFRLVELNNKLNNTEGVIKAIKGLLEIDPSNIFLKKSLVENLLTVKRNVEAIQLLNELIEIYPDDPELIQKKAQILLSENKWEEAYRTLETIFNDKKISLDAKLEIAYLFFEKSITDSTLKPITRQIFTQLDSDSSYWAVKIVLGALAIEEGSDSLAIENFKYVTENANWNVDAWIRLGALYFDNKKYEEAEKILSQAIQSFPDNYAINFILGISLAQQSKNEEAETFLKKAVSLNPNDVNTLSAYAYTLNQLKKDDLAIYYLNQALAIEPNDVNVIGTLALIYNAQKIFEKSDSLYERALELKPDDPLINNNYAYSLSTRGIKLERALKMVNLSLDIDSLNTAYLDTKGWILYQLGRYEEAKEFISKAIELGTKSAVIIDHLGDVEFKLGNKEKAIELWKEALQLDPTKKEIEDKIMKGEL</sequence>
<gene>
    <name evidence="4" type="ORF">ENS31_04950</name>
</gene>
<accession>A0A7V2ZJ06</accession>
<dbReference type="SUPFAM" id="SSF48452">
    <property type="entry name" value="TPR-like"/>
    <property type="match status" value="2"/>
</dbReference>
<protein>
    <submittedName>
        <fullName evidence="4">Tetratricopeptide repeat protein</fullName>
    </submittedName>
</protein>
<dbReference type="InterPro" id="IPR019734">
    <property type="entry name" value="TPR_rpt"/>
</dbReference>
<reference evidence="4" key="1">
    <citation type="journal article" date="2020" name="mSystems">
        <title>Genome- and Community-Level Interaction Insights into Carbon Utilization and Element Cycling Functions of Hydrothermarchaeota in Hydrothermal Sediment.</title>
        <authorList>
            <person name="Zhou Z."/>
            <person name="Liu Y."/>
            <person name="Xu W."/>
            <person name="Pan J."/>
            <person name="Luo Z.H."/>
            <person name="Li M."/>
        </authorList>
    </citation>
    <scope>NUCLEOTIDE SEQUENCE [LARGE SCALE GENOMIC DNA]</scope>
    <source>
        <strain evidence="4">SpSt-479</strain>
    </source>
</reference>
<dbReference type="SMART" id="SM00028">
    <property type="entry name" value="TPR"/>
    <property type="match status" value="9"/>
</dbReference>
<name>A0A7V2ZJ06_9BACT</name>
<dbReference type="InterPro" id="IPR050498">
    <property type="entry name" value="Ycf3"/>
</dbReference>
<dbReference type="PANTHER" id="PTHR44858">
    <property type="entry name" value="TETRATRICOPEPTIDE REPEAT PROTEIN 6"/>
    <property type="match status" value="1"/>
</dbReference>
<dbReference type="Pfam" id="PF13181">
    <property type="entry name" value="TPR_8"/>
    <property type="match status" value="2"/>
</dbReference>
<feature type="repeat" description="TPR" evidence="3">
    <location>
        <begin position="356"/>
        <end position="389"/>
    </location>
</feature>
<dbReference type="AlphaFoldDB" id="A0A7V2ZJ06"/>
<proteinExistence type="predicted"/>
<evidence type="ECO:0000313" key="4">
    <source>
        <dbReference type="EMBL" id="HFI90866.1"/>
    </source>
</evidence>
<feature type="repeat" description="TPR" evidence="3">
    <location>
        <begin position="458"/>
        <end position="491"/>
    </location>
</feature>
<dbReference type="Pfam" id="PF14559">
    <property type="entry name" value="TPR_19"/>
    <property type="match status" value="1"/>
</dbReference>
<dbReference type="PROSITE" id="PS50293">
    <property type="entry name" value="TPR_REGION"/>
    <property type="match status" value="2"/>
</dbReference>
<feature type="repeat" description="TPR" evidence="3">
    <location>
        <begin position="390"/>
        <end position="423"/>
    </location>
</feature>
<feature type="repeat" description="TPR" evidence="3">
    <location>
        <begin position="561"/>
        <end position="594"/>
    </location>
</feature>
<dbReference type="EMBL" id="DSUJ01000008">
    <property type="protein sequence ID" value="HFI90866.1"/>
    <property type="molecule type" value="Genomic_DNA"/>
</dbReference>
<dbReference type="Pfam" id="PF13432">
    <property type="entry name" value="TPR_16"/>
    <property type="match status" value="2"/>
</dbReference>
<keyword evidence="1" id="KW-0677">Repeat</keyword>
<dbReference type="Pfam" id="PF07719">
    <property type="entry name" value="TPR_2"/>
    <property type="match status" value="1"/>
</dbReference>